<evidence type="ECO:0000313" key="3">
    <source>
        <dbReference type="EMBL" id="TKX19615.1"/>
    </source>
</evidence>
<dbReference type="Proteomes" id="UP000308133">
    <property type="component" value="Unassembled WGS sequence"/>
</dbReference>
<feature type="region of interest" description="Disordered" evidence="1">
    <location>
        <begin position="1"/>
        <end position="134"/>
    </location>
</feature>
<accession>A0A4U7ARH8</accession>
<evidence type="ECO:0000256" key="1">
    <source>
        <dbReference type="SAM" id="MobiDB-lite"/>
    </source>
</evidence>
<comment type="caution">
    <text evidence="3">The sequence shown here is derived from an EMBL/GenBank/DDBJ whole genome shotgun (WGS) entry which is preliminary data.</text>
</comment>
<evidence type="ECO:0000313" key="4">
    <source>
        <dbReference type="Proteomes" id="UP000308133"/>
    </source>
</evidence>
<keyword evidence="2" id="KW-0472">Membrane</keyword>
<protein>
    <submittedName>
        <fullName evidence="3">Uncharacterized protein</fullName>
    </submittedName>
</protein>
<dbReference type="EMBL" id="PTQR01000111">
    <property type="protein sequence ID" value="TKX19615.1"/>
    <property type="molecule type" value="Genomic_DNA"/>
</dbReference>
<feature type="compositionally biased region" description="Low complexity" evidence="1">
    <location>
        <begin position="34"/>
        <end position="43"/>
    </location>
</feature>
<feature type="compositionally biased region" description="Low complexity" evidence="1">
    <location>
        <begin position="59"/>
        <end position="79"/>
    </location>
</feature>
<organism evidence="3 4">
    <name type="scientific">Elsinoe australis</name>
    <dbReference type="NCBI Taxonomy" id="40998"/>
    <lineage>
        <taxon>Eukaryota</taxon>
        <taxon>Fungi</taxon>
        <taxon>Dikarya</taxon>
        <taxon>Ascomycota</taxon>
        <taxon>Pezizomycotina</taxon>
        <taxon>Dothideomycetes</taxon>
        <taxon>Dothideomycetidae</taxon>
        <taxon>Myriangiales</taxon>
        <taxon>Elsinoaceae</taxon>
        <taxon>Elsinoe</taxon>
    </lineage>
</organism>
<dbReference type="AlphaFoldDB" id="A0A4U7ARH8"/>
<name>A0A4U7ARH8_9PEZI</name>
<proteinExistence type="predicted"/>
<feature type="region of interest" description="Disordered" evidence="1">
    <location>
        <begin position="555"/>
        <end position="575"/>
    </location>
</feature>
<feature type="compositionally biased region" description="Basic residues" evidence="1">
    <location>
        <begin position="103"/>
        <end position="121"/>
    </location>
</feature>
<reference evidence="3 4" key="1">
    <citation type="submission" date="2018-02" db="EMBL/GenBank/DDBJ databases">
        <title>Draft genome sequences of Elsinoe sp., causing black scab on jojoba.</title>
        <authorList>
            <person name="Stodart B."/>
            <person name="Jeffress S."/>
            <person name="Ash G."/>
            <person name="Arun Chinnappa K."/>
        </authorList>
    </citation>
    <scope>NUCLEOTIDE SEQUENCE [LARGE SCALE GENOMIC DNA]</scope>
    <source>
        <strain evidence="3 4">Hillstone_2</strain>
    </source>
</reference>
<gene>
    <name evidence="3" type="ORF">C1H76_8187</name>
</gene>
<feature type="region of interest" description="Disordered" evidence="1">
    <location>
        <begin position="320"/>
        <end position="348"/>
    </location>
</feature>
<keyword evidence="2" id="KW-0812">Transmembrane</keyword>
<keyword evidence="2" id="KW-1133">Transmembrane helix</keyword>
<sequence>MARPSIAISPPHPTTSTSKPKRHHSSPTSDDDSSPTPHDTASSESDSDPDLARQNFYRSSISALPTDLSSSSSASEPDAPYTPTRPSSHHLRTSSRRSGTPRTARRHAGPKPAHSRPGAKRATREGKQDPPPDLPLVLLHVTLLPLPREWSCKGVEGALKEETRRRLELLRGRVGGEVGRRGLLVAHPGGEYEVLEERVLRSLGVEGGRVRDGHFFGAGDVEVEEEAYGEEGEERVDSGNEVEEGSRKCRTCCKRVGGLEDGVAGKRRWDVQVFAGNGRMTADTWALSWEEMEMVDVLVTPWVSGEEQAGLEKALAAEAEQERFREKEEKDEQERDAKELKEAHAVQAKKVQDWEEEWRRSREEETEKRLLETAQIEEKMAALEAQIMDLHDSQQRQEHSKAEMREPRHTFEDLPPAFKPEQVPIEVLLRNYLLLLAKDFRNIAIVVLLAVTVMLSMQVIALQSAGQLDRFDSCKAIGQSLAESLAQLKLQNARVVANDSWIPVQQMIGPSVDVASSAVIQVLPVEHMSVEQTLQPVPEQAMEEQVESRKVVDEMQESKQVVDEPVEPQRAPDEKRGFKHMVHKPVESPEVIEDTYEAKQMGMVDDEVSDSIVIETLNGMYDEM</sequence>
<feature type="transmembrane region" description="Helical" evidence="2">
    <location>
        <begin position="443"/>
        <end position="462"/>
    </location>
</feature>
<evidence type="ECO:0000256" key="2">
    <source>
        <dbReference type="SAM" id="Phobius"/>
    </source>
</evidence>